<dbReference type="OrthoDB" id="9811823at2"/>
<feature type="active site" description="Nucleophile" evidence="4 5">
    <location>
        <position position="52"/>
    </location>
</feature>
<evidence type="ECO:0000256" key="7">
    <source>
        <dbReference type="RuleBase" id="RU003792"/>
    </source>
</evidence>
<dbReference type="HAMAP" id="MF_00171">
    <property type="entry name" value="TruA"/>
    <property type="match status" value="1"/>
</dbReference>
<evidence type="ECO:0000256" key="1">
    <source>
        <dbReference type="ARBA" id="ARBA00009375"/>
    </source>
</evidence>
<dbReference type="InterPro" id="IPR020095">
    <property type="entry name" value="PsdUridine_synth_TruA_C"/>
</dbReference>
<dbReference type="eggNOG" id="COG0101">
    <property type="taxonomic scope" value="Bacteria"/>
</dbReference>
<evidence type="ECO:0000259" key="8">
    <source>
        <dbReference type="Pfam" id="PF01416"/>
    </source>
</evidence>
<sequence length="247" mass="27814">MARFKLTIEYDGSPYVGWQRQKTHRSVQQVLEEAIPKFAGETVTVHGAGRTDAGVHAMGQVAHIDLSKEFTTDKVRDAMNHFMKDEPVSILLAEEVSDEFHARFSAYARHYIYRIIDRRADLTFDRNLAWRAMSPVDADAMHEAAQCLVGKHDFSTFRDAQCQAESPVKTLSKIEVIRDGDEINIYVSAPSFLHRQVRSITGSLMEIGRGKKPISWMQEILGAADRSRCGTVAPPDGLYLSQVDYPN</sequence>
<dbReference type="STRING" id="582402.Hbal_0869"/>
<dbReference type="EC" id="5.4.99.12" evidence="4"/>
<name>C6XQ46_HIRBI</name>
<evidence type="ECO:0000256" key="2">
    <source>
        <dbReference type="ARBA" id="ARBA00022694"/>
    </source>
</evidence>
<evidence type="ECO:0000256" key="4">
    <source>
        <dbReference type="HAMAP-Rule" id="MF_00171"/>
    </source>
</evidence>
<feature type="domain" description="Pseudouridine synthase I TruA alpha/beta" evidence="8">
    <location>
        <begin position="144"/>
        <end position="246"/>
    </location>
</feature>
<dbReference type="Pfam" id="PF01416">
    <property type="entry name" value="PseudoU_synth_1"/>
    <property type="match status" value="2"/>
</dbReference>
<dbReference type="InterPro" id="IPR020097">
    <property type="entry name" value="PsdUridine_synth_TruA_a/b_dom"/>
</dbReference>
<reference evidence="10" key="1">
    <citation type="journal article" date="2011" name="J. Bacteriol.">
        <title>Genome sequences of eight morphologically diverse alphaproteobacteria.</title>
        <authorList>
            <consortium name="US DOE Joint Genome Institute"/>
            <person name="Brown P.J."/>
            <person name="Kysela D.T."/>
            <person name="Buechlein A."/>
            <person name="Hemmerich C."/>
            <person name="Brun Y.V."/>
        </authorList>
    </citation>
    <scope>NUCLEOTIDE SEQUENCE [LARGE SCALE GENOMIC DNA]</scope>
    <source>
        <strain evidence="10">ATCC 49814 / DSM 5838 / IFAM 1418</strain>
    </source>
</reference>
<organism evidence="9 10">
    <name type="scientific">Hirschia baltica (strain ATCC 49814 / DSM 5838 / IFAM 1418)</name>
    <dbReference type="NCBI Taxonomy" id="582402"/>
    <lineage>
        <taxon>Bacteria</taxon>
        <taxon>Pseudomonadati</taxon>
        <taxon>Pseudomonadota</taxon>
        <taxon>Alphaproteobacteria</taxon>
        <taxon>Hyphomonadales</taxon>
        <taxon>Hyphomonadaceae</taxon>
        <taxon>Hirschia</taxon>
    </lineage>
</organism>
<keyword evidence="3 4" id="KW-0413">Isomerase</keyword>
<dbReference type="Gene3D" id="3.30.70.580">
    <property type="entry name" value="Pseudouridine synthase I, catalytic domain, N-terminal subdomain"/>
    <property type="match status" value="1"/>
</dbReference>
<dbReference type="NCBIfam" id="TIGR00071">
    <property type="entry name" value="hisT_truA"/>
    <property type="match status" value="1"/>
</dbReference>
<evidence type="ECO:0000313" key="9">
    <source>
        <dbReference type="EMBL" id="ACT58563.1"/>
    </source>
</evidence>
<dbReference type="CDD" id="cd02570">
    <property type="entry name" value="PseudoU_synth_EcTruA"/>
    <property type="match status" value="1"/>
</dbReference>
<dbReference type="KEGG" id="hba:Hbal_0869"/>
<evidence type="ECO:0000256" key="5">
    <source>
        <dbReference type="PIRSR" id="PIRSR001430-1"/>
    </source>
</evidence>
<comment type="function">
    <text evidence="4">Formation of pseudouridine at positions 38, 39 and 40 in the anticodon stem and loop of transfer RNAs.</text>
</comment>
<dbReference type="GO" id="GO:0003723">
    <property type="term" value="F:RNA binding"/>
    <property type="evidence" value="ECO:0007669"/>
    <property type="project" value="InterPro"/>
</dbReference>
<dbReference type="GO" id="GO:0160147">
    <property type="term" value="F:tRNA pseudouridine(38-40) synthase activity"/>
    <property type="evidence" value="ECO:0007669"/>
    <property type="project" value="UniProtKB-EC"/>
</dbReference>
<protein>
    <recommendedName>
        <fullName evidence="4">tRNA pseudouridine synthase A</fullName>
        <ecNumber evidence="4">5.4.99.12</ecNumber>
    </recommendedName>
    <alternativeName>
        <fullName evidence="4">tRNA pseudouridine(38-40) synthase</fullName>
    </alternativeName>
    <alternativeName>
        <fullName evidence="4">tRNA pseudouridylate synthase I</fullName>
    </alternativeName>
    <alternativeName>
        <fullName evidence="4">tRNA-uridine isomerase I</fullName>
    </alternativeName>
</protein>
<feature type="binding site" evidence="4 6">
    <location>
        <position position="111"/>
    </location>
    <ligand>
        <name>substrate</name>
    </ligand>
</feature>
<keyword evidence="10" id="KW-1185">Reference proteome</keyword>
<dbReference type="PIRSF" id="PIRSF001430">
    <property type="entry name" value="tRNA_psdUrid_synth"/>
    <property type="match status" value="1"/>
</dbReference>
<proteinExistence type="inferred from homology"/>
<dbReference type="InterPro" id="IPR020103">
    <property type="entry name" value="PsdUridine_synth_cat_dom_sf"/>
</dbReference>
<dbReference type="Proteomes" id="UP000002745">
    <property type="component" value="Chromosome"/>
</dbReference>
<keyword evidence="2 4" id="KW-0819">tRNA processing</keyword>
<comment type="catalytic activity">
    <reaction evidence="4 7">
        <text>uridine(38/39/40) in tRNA = pseudouridine(38/39/40) in tRNA</text>
        <dbReference type="Rhea" id="RHEA:22376"/>
        <dbReference type="Rhea" id="RHEA-COMP:10085"/>
        <dbReference type="Rhea" id="RHEA-COMP:10087"/>
        <dbReference type="ChEBI" id="CHEBI:65314"/>
        <dbReference type="ChEBI" id="CHEBI:65315"/>
        <dbReference type="EC" id="5.4.99.12"/>
    </reaction>
</comment>
<dbReference type="GO" id="GO:0031119">
    <property type="term" value="P:tRNA pseudouridine synthesis"/>
    <property type="evidence" value="ECO:0007669"/>
    <property type="project" value="UniProtKB-UniRule"/>
</dbReference>
<evidence type="ECO:0000256" key="6">
    <source>
        <dbReference type="PIRSR" id="PIRSR001430-2"/>
    </source>
</evidence>
<accession>C6XQ46</accession>
<dbReference type="EMBL" id="CP001678">
    <property type="protein sequence ID" value="ACT58563.1"/>
    <property type="molecule type" value="Genomic_DNA"/>
</dbReference>
<evidence type="ECO:0000256" key="3">
    <source>
        <dbReference type="ARBA" id="ARBA00023235"/>
    </source>
</evidence>
<dbReference type="SUPFAM" id="SSF55120">
    <property type="entry name" value="Pseudouridine synthase"/>
    <property type="match status" value="1"/>
</dbReference>
<dbReference type="FunFam" id="3.30.70.580:FF:000001">
    <property type="entry name" value="tRNA pseudouridine synthase A"/>
    <property type="match status" value="1"/>
</dbReference>
<dbReference type="HOGENOM" id="CLU_014673_0_2_5"/>
<comment type="caution">
    <text evidence="4">Lacks conserved residue(s) required for the propagation of feature annotation.</text>
</comment>
<comment type="subunit">
    <text evidence="4">Homodimer.</text>
</comment>
<dbReference type="AlphaFoldDB" id="C6XQ46"/>
<dbReference type="InterPro" id="IPR020094">
    <property type="entry name" value="TruA/RsuA/RluB/E/F_N"/>
</dbReference>
<dbReference type="PANTHER" id="PTHR11142">
    <property type="entry name" value="PSEUDOURIDYLATE SYNTHASE"/>
    <property type="match status" value="1"/>
</dbReference>
<evidence type="ECO:0000313" key="10">
    <source>
        <dbReference type="Proteomes" id="UP000002745"/>
    </source>
</evidence>
<dbReference type="InterPro" id="IPR001406">
    <property type="entry name" value="PsdUridine_synth_TruA"/>
</dbReference>
<dbReference type="RefSeq" id="WP_015826713.1">
    <property type="nucleotide sequence ID" value="NC_012982.1"/>
</dbReference>
<dbReference type="Gene3D" id="3.30.70.660">
    <property type="entry name" value="Pseudouridine synthase I, catalytic domain, C-terminal subdomain"/>
    <property type="match status" value="1"/>
</dbReference>
<dbReference type="PANTHER" id="PTHR11142:SF0">
    <property type="entry name" value="TRNA PSEUDOURIDINE SYNTHASE-LIKE 1"/>
    <property type="match status" value="1"/>
</dbReference>
<comment type="similarity">
    <text evidence="1 4 7">Belongs to the tRNA pseudouridine synthase TruA family.</text>
</comment>
<gene>
    <name evidence="4" type="primary">truA</name>
    <name evidence="9" type="ordered locus">Hbal_0869</name>
</gene>
<feature type="domain" description="Pseudouridine synthase I TruA alpha/beta" evidence="8">
    <location>
        <begin position="8"/>
        <end position="104"/>
    </location>
</feature>